<dbReference type="InterPro" id="IPR000731">
    <property type="entry name" value="SSD"/>
</dbReference>
<keyword evidence="4" id="KW-1003">Cell membrane</keyword>
<evidence type="ECO:0000256" key="3">
    <source>
        <dbReference type="ARBA" id="ARBA00022448"/>
    </source>
</evidence>
<dbReference type="GO" id="GO:0005886">
    <property type="term" value="C:plasma membrane"/>
    <property type="evidence" value="ECO:0007669"/>
    <property type="project" value="UniProtKB-SubCell"/>
</dbReference>
<evidence type="ECO:0000256" key="4">
    <source>
        <dbReference type="ARBA" id="ARBA00022475"/>
    </source>
</evidence>
<dbReference type="FunFam" id="1.20.1640.10:FF:000001">
    <property type="entry name" value="Efflux pump membrane transporter"/>
    <property type="match status" value="1"/>
</dbReference>
<evidence type="ECO:0000313" key="13">
    <source>
        <dbReference type="Proteomes" id="UP000251035"/>
    </source>
</evidence>
<keyword evidence="5 9" id="KW-0997">Cell inner membrane</keyword>
<dbReference type="PRINTS" id="PR00702">
    <property type="entry name" value="ACRIFLAVINRP"/>
</dbReference>
<reference evidence="12 14" key="2">
    <citation type="submission" date="2018-04" db="EMBL/GenBank/DDBJ databases">
        <title>Whole genome sequence comparison of clinical and drinking water Legionella pneumophila isolates.</title>
        <authorList>
            <person name="Garner E."/>
        </authorList>
    </citation>
    <scope>NUCLEOTIDE SEQUENCE [LARGE SCALE GENOMIC DNA]</scope>
    <source>
        <strain evidence="12 14">WH02</strain>
    </source>
</reference>
<dbReference type="EMBL" id="QFGG01000003">
    <property type="protein sequence ID" value="TID44739.1"/>
    <property type="molecule type" value="Genomic_DNA"/>
</dbReference>
<dbReference type="RefSeq" id="WP_108291699.1">
    <property type="nucleotide sequence ID" value="NZ_CAAAIR010000002.1"/>
</dbReference>
<feature type="transmembrane region" description="Helical" evidence="9">
    <location>
        <begin position="369"/>
        <end position="389"/>
    </location>
</feature>
<sequence>MRMAHFFIDRPIFATVISIIIVLVGGLSYFSLPVEQYPQVVPPTIQVTASYPGANANTVADTVATPIEQEINGVEGMLYMSSQSTDDGQMRLTITFQLGTNLDQAQVLVQNRVAIAEAKLPEEVRRLGVTTAKNSPDLLLVINLYSPNGQYDQTFIGNYAVLQIRDRIKRIEGVGDVRLFGASEYAMRLWLNPDLIDSYELTPNDVLEALRSQNIQVASGALNRQPQKKQFGIEYNIETQGRLIKPEEFENIIIKAGEGGRILRLKDIGRVELGSQDYLTRGYLGKYPAVALPVFQRPGTNALATTDAIIAAMNDLSTRFPKGIDYKIAYNPTEFVKESIHEVSNTIFEAIVLVVLVILVFLQSWRAAIIPVVAIPISLIGTFAVMQAIGFSLNYLTLFGLVLAIGIVVDDAIVVVENMERNIEAGLAVREAARKTMSEVGSALVAIGLVLIAVFLPTIFLKGISGRFYQQFGTTVSVATAISVFVSLTLSPALAALLLKAHHHTEGETVPVFKRPLLAFNRFLQSVSKRYGKTISTLTRRASVVLVVYLLLISLTGLLFYFVPRGFIPKQDQGYFIVSIQLPPGASLSRTDKVVQMAIAKLLETPGIANAVAFTGFSGATFSNSSNAAAIFPVMSSFQERERLGLSYNDMLATLRQKLNTIKEAMIVVIPPPPVRGIGNAGGFKMMIQDRGGRGIEVLTEAVATLAEQANKSQAATSVFTFFENSTPRIRLQLDREKAERLGVPVARITEALEVYLGSIFINDFNYLGRTFRVIAQADSEYRHTADDLLRIKVRNNQGEMVPIGSVATMENTVGPTRWPRYNLYNAIDLLGDIAPGYSTGDTLATMENLAAQYLPDGIGYEWTEIAYQQKAVGHTAIIAFVLSVIFVFLVLAALYESWILPLAVILIVPMCLFSSMIGIKLLGMENNIMTQIGFIILIGLACKNAILIVEFARKLELGGANRWKAAILAAKLRLRPILMTSFAFILGVFPLVIAAGAGAEMRRALGVAVFSGMLGVTFFGLIFTPVFYVLTSRFSRRNRPKTLT</sequence>
<reference evidence="11 13" key="1">
    <citation type="submission" date="2018-04" db="EMBL/GenBank/DDBJ databases">
        <title>Whole genome sequence comparison of clinical and drinking water Legionella pneumophila isolates associated with the Flint Water Crisis.</title>
        <authorList>
            <person name="Garner E."/>
            <person name="Brown C."/>
            <person name="Schwake O."/>
            <person name="Coil D."/>
            <person name="Jospin G."/>
            <person name="Eisen J."/>
            <person name="Edwards M."/>
            <person name="Pruden A."/>
        </authorList>
    </citation>
    <scope>NUCLEOTIDE SEQUENCE [LARGE SCALE GENOMIC DNA]</scope>
    <source>
        <strain evidence="11 13">Genessee03</strain>
    </source>
</reference>
<dbReference type="Gene3D" id="3.30.2090.10">
    <property type="entry name" value="Multidrug efflux transporter AcrB TolC docking domain, DN and DC subdomains"/>
    <property type="match status" value="2"/>
</dbReference>
<protein>
    <recommendedName>
        <fullName evidence="9">Efflux pump membrane transporter</fullName>
    </recommendedName>
</protein>
<feature type="transmembrane region" description="Helical" evidence="9">
    <location>
        <begin position="437"/>
        <end position="460"/>
    </location>
</feature>
<evidence type="ECO:0000256" key="1">
    <source>
        <dbReference type="ARBA" id="ARBA00004429"/>
    </source>
</evidence>
<dbReference type="Gene3D" id="3.30.70.1320">
    <property type="entry name" value="Multidrug efflux transporter AcrB pore domain like"/>
    <property type="match status" value="1"/>
</dbReference>
<feature type="transmembrane region" description="Helical" evidence="9">
    <location>
        <begin position="472"/>
        <end position="499"/>
    </location>
</feature>
<dbReference type="Gene3D" id="3.30.70.1430">
    <property type="entry name" value="Multidrug efflux transporter AcrB pore domain"/>
    <property type="match status" value="2"/>
</dbReference>
<comment type="caution">
    <text evidence="12">The sequence shown here is derived from an EMBL/GenBank/DDBJ whole genome shotgun (WGS) entry which is preliminary data.</text>
</comment>
<feature type="transmembrane region" description="Helical" evidence="9">
    <location>
        <begin position="978"/>
        <end position="1000"/>
    </location>
</feature>
<proteinExistence type="inferred from homology"/>
<feature type="transmembrane region" description="Helical" evidence="9">
    <location>
        <begin position="903"/>
        <end position="923"/>
    </location>
</feature>
<feature type="transmembrane region" description="Helical" evidence="9">
    <location>
        <begin position="877"/>
        <end position="896"/>
    </location>
</feature>
<dbReference type="SUPFAM" id="SSF82866">
    <property type="entry name" value="Multidrug efflux transporter AcrB transmembrane domain"/>
    <property type="match status" value="2"/>
</dbReference>
<dbReference type="NCBIfam" id="TIGR00915">
    <property type="entry name" value="2A0602"/>
    <property type="match status" value="1"/>
</dbReference>
<evidence type="ECO:0000256" key="5">
    <source>
        <dbReference type="ARBA" id="ARBA00022519"/>
    </source>
</evidence>
<feature type="domain" description="SSD" evidence="10">
    <location>
        <begin position="368"/>
        <end position="497"/>
    </location>
</feature>
<dbReference type="SUPFAM" id="SSF82693">
    <property type="entry name" value="Multidrug efflux transporter AcrB pore domain, PN1, PN2, PC1 and PC2 subdomains"/>
    <property type="match status" value="4"/>
</dbReference>
<dbReference type="PANTHER" id="PTHR32063:SF11">
    <property type="entry name" value="CATION OR DRUG EFFLUX SYSTEM PROTEIN"/>
    <property type="match status" value="1"/>
</dbReference>
<keyword evidence="6 9" id="KW-0812">Transmembrane</keyword>
<feature type="transmembrane region" description="Helical" evidence="9">
    <location>
        <begin position="343"/>
        <end position="362"/>
    </location>
</feature>
<dbReference type="InterPro" id="IPR004764">
    <property type="entry name" value="MdtF-like"/>
</dbReference>
<evidence type="ECO:0000256" key="6">
    <source>
        <dbReference type="ARBA" id="ARBA00022692"/>
    </source>
</evidence>
<dbReference type="Pfam" id="PF00873">
    <property type="entry name" value="ACR_tran"/>
    <property type="match status" value="1"/>
</dbReference>
<dbReference type="InterPro" id="IPR027463">
    <property type="entry name" value="AcrB_DN_DC_subdom"/>
</dbReference>
<comment type="similarity">
    <text evidence="2 9">Belongs to the resistance-nodulation-cell division (RND) (TC 2.A.6) family.</text>
</comment>
<dbReference type="EMBL" id="QCXM01000007">
    <property type="protein sequence ID" value="PUT47235.1"/>
    <property type="molecule type" value="Genomic_DNA"/>
</dbReference>
<evidence type="ECO:0000313" key="11">
    <source>
        <dbReference type="EMBL" id="PUT47235.1"/>
    </source>
</evidence>
<comment type="subcellular location">
    <subcellularLocation>
        <location evidence="1 9">Cell inner membrane</location>
        <topology evidence="1 9">Multi-pass membrane protein</topology>
    </subcellularLocation>
</comment>
<feature type="transmembrane region" description="Helical" evidence="9">
    <location>
        <begin position="929"/>
        <end position="953"/>
    </location>
</feature>
<feature type="transmembrane region" description="Helical" evidence="9">
    <location>
        <begin position="1006"/>
        <end position="1031"/>
    </location>
</feature>
<dbReference type="AlphaFoldDB" id="A0AB38N9F2"/>
<evidence type="ECO:0000256" key="7">
    <source>
        <dbReference type="ARBA" id="ARBA00022989"/>
    </source>
</evidence>
<dbReference type="InterPro" id="IPR001036">
    <property type="entry name" value="Acrflvin-R"/>
</dbReference>
<dbReference type="Proteomes" id="UP000251035">
    <property type="component" value="Unassembled WGS sequence"/>
</dbReference>
<evidence type="ECO:0000313" key="12">
    <source>
        <dbReference type="EMBL" id="TID44739.1"/>
    </source>
</evidence>
<dbReference type="FunFam" id="3.30.70.1430:FF:000001">
    <property type="entry name" value="Efflux pump membrane transporter"/>
    <property type="match status" value="1"/>
</dbReference>
<organism evidence="12 14">
    <name type="scientific">Legionella taurinensis</name>
    <dbReference type="NCBI Taxonomy" id="70611"/>
    <lineage>
        <taxon>Bacteria</taxon>
        <taxon>Pseudomonadati</taxon>
        <taxon>Pseudomonadota</taxon>
        <taxon>Gammaproteobacteria</taxon>
        <taxon>Legionellales</taxon>
        <taxon>Legionellaceae</taxon>
        <taxon>Legionella</taxon>
    </lineage>
</organism>
<dbReference type="Gene3D" id="1.20.1640.10">
    <property type="entry name" value="Multidrug efflux transporter AcrB transmembrane domain"/>
    <property type="match status" value="2"/>
</dbReference>
<dbReference type="Gene3D" id="3.30.70.1440">
    <property type="entry name" value="Multidrug efflux transporter AcrB pore domain"/>
    <property type="match status" value="1"/>
</dbReference>
<dbReference type="PROSITE" id="PS50156">
    <property type="entry name" value="SSD"/>
    <property type="match status" value="1"/>
</dbReference>
<evidence type="ECO:0000313" key="14">
    <source>
        <dbReference type="Proteomes" id="UP000306421"/>
    </source>
</evidence>
<evidence type="ECO:0000256" key="2">
    <source>
        <dbReference type="ARBA" id="ARBA00010942"/>
    </source>
</evidence>
<dbReference type="GO" id="GO:0015562">
    <property type="term" value="F:efflux transmembrane transporter activity"/>
    <property type="evidence" value="ECO:0007669"/>
    <property type="project" value="InterPro"/>
</dbReference>
<dbReference type="GO" id="GO:0009636">
    <property type="term" value="P:response to toxic substance"/>
    <property type="evidence" value="ECO:0007669"/>
    <property type="project" value="UniProtKB-ARBA"/>
</dbReference>
<name>A0AB38N9F2_9GAMM</name>
<dbReference type="NCBIfam" id="NF000282">
    <property type="entry name" value="RND_permease_1"/>
    <property type="match status" value="1"/>
</dbReference>
<dbReference type="SUPFAM" id="SSF82714">
    <property type="entry name" value="Multidrug efflux transporter AcrB TolC docking domain, DN and DC subdomains"/>
    <property type="match status" value="2"/>
</dbReference>
<feature type="transmembrane region" description="Helical" evidence="9">
    <location>
        <begin position="395"/>
        <end position="416"/>
    </location>
</feature>
<dbReference type="Proteomes" id="UP000306421">
    <property type="component" value="Unassembled WGS sequence"/>
</dbReference>
<keyword evidence="3 9" id="KW-0813">Transport</keyword>
<keyword evidence="13" id="KW-1185">Reference proteome</keyword>
<accession>A0AB38N9F2</accession>
<feature type="transmembrane region" description="Helical" evidence="9">
    <location>
        <begin position="542"/>
        <end position="563"/>
    </location>
</feature>
<keyword evidence="7 9" id="KW-1133">Transmembrane helix</keyword>
<dbReference type="PANTHER" id="PTHR32063">
    <property type="match status" value="1"/>
</dbReference>
<evidence type="ECO:0000256" key="9">
    <source>
        <dbReference type="RuleBase" id="RU364070"/>
    </source>
</evidence>
<evidence type="ECO:0000256" key="8">
    <source>
        <dbReference type="ARBA" id="ARBA00023136"/>
    </source>
</evidence>
<keyword evidence="8 9" id="KW-0472">Membrane</keyword>
<gene>
    <name evidence="11" type="ORF">DB745_07805</name>
    <name evidence="12" type="ORF">DIZ81_04390</name>
</gene>
<feature type="transmembrane region" description="Helical" evidence="9">
    <location>
        <begin position="12"/>
        <end position="32"/>
    </location>
</feature>
<dbReference type="GO" id="GO:0042910">
    <property type="term" value="F:xenobiotic transmembrane transporter activity"/>
    <property type="evidence" value="ECO:0007669"/>
    <property type="project" value="TreeGrafter"/>
</dbReference>
<dbReference type="GeneID" id="48947252"/>
<evidence type="ECO:0000259" key="10">
    <source>
        <dbReference type="PROSITE" id="PS50156"/>
    </source>
</evidence>